<keyword evidence="7" id="KW-0378">Hydrolase</keyword>
<evidence type="ECO:0000256" key="3">
    <source>
        <dbReference type="ARBA" id="ARBA00022722"/>
    </source>
</evidence>
<dbReference type="InterPro" id="IPR033310">
    <property type="entry name" value="Mms4/EME1/EME2"/>
</dbReference>
<dbReference type="PANTHER" id="PTHR21077:SF5">
    <property type="entry name" value="CROSSOVER JUNCTION ENDONUCLEASE MMS4"/>
    <property type="match status" value="1"/>
</dbReference>
<dbReference type="GO" id="GO:0048476">
    <property type="term" value="C:Holliday junction resolvase complex"/>
    <property type="evidence" value="ECO:0007669"/>
    <property type="project" value="InterPro"/>
</dbReference>
<gene>
    <name evidence="13" type="ORF">PSACC_02362</name>
</gene>
<accession>A0A2H9TJB5</accession>
<dbReference type="GO" id="GO:0000712">
    <property type="term" value="P:resolution of meiotic recombination intermediates"/>
    <property type="evidence" value="ECO:0007669"/>
    <property type="project" value="TreeGrafter"/>
</dbReference>
<keyword evidence="14" id="KW-1185">Reference proteome</keyword>
<keyword evidence="5" id="KW-0255">Endonuclease</keyword>
<evidence type="ECO:0000256" key="7">
    <source>
        <dbReference type="ARBA" id="ARBA00022801"/>
    </source>
</evidence>
<comment type="cofactor">
    <cofactor evidence="1">
        <name>Mg(2+)</name>
        <dbReference type="ChEBI" id="CHEBI:18420"/>
    </cofactor>
</comment>
<evidence type="ECO:0000256" key="10">
    <source>
        <dbReference type="ARBA" id="ARBA00023204"/>
    </source>
</evidence>
<dbReference type="GO" id="GO:0006302">
    <property type="term" value="P:double-strand break repair"/>
    <property type="evidence" value="ECO:0007669"/>
    <property type="project" value="TreeGrafter"/>
</dbReference>
<dbReference type="GO" id="GO:0031573">
    <property type="term" value="P:mitotic intra-S DNA damage checkpoint signaling"/>
    <property type="evidence" value="ECO:0007669"/>
    <property type="project" value="TreeGrafter"/>
</dbReference>
<dbReference type="GO" id="GO:0005634">
    <property type="term" value="C:nucleus"/>
    <property type="evidence" value="ECO:0007669"/>
    <property type="project" value="UniProtKB-SubCell"/>
</dbReference>
<comment type="subcellular location">
    <subcellularLocation>
        <location evidence="2">Nucleus</location>
    </subcellularLocation>
</comment>
<evidence type="ECO:0000313" key="13">
    <source>
        <dbReference type="EMBL" id="PJF17826.1"/>
    </source>
</evidence>
<dbReference type="GO" id="GO:0031297">
    <property type="term" value="P:replication fork processing"/>
    <property type="evidence" value="ECO:0007669"/>
    <property type="project" value="TreeGrafter"/>
</dbReference>
<keyword evidence="8" id="KW-0460">Magnesium</keyword>
<evidence type="ECO:0000256" key="4">
    <source>
        <dbReference type="ARBA" id="ARBA00022723"/>
    </source>
</evidence>
<dbReference type="Proteomes" id="UP000240830">
    <property type="component" value="Unassembled WGS sequence"/>
</dbReference>
<keyword evidence="11" id="KW-0539">Nucleus</keyword>
<keyword evidence="4" id="KW-0479">Metal-binding</keyword>
<keyword evidence="6" id="KW-0227">DNA damage</keyword>
<dbReference type="Gene3D" id="3.40.50.10130">
    <property type="match status" value="1"/>
</dbReference>
<evidence type="ECO:0000256" key="8">
    <source>
        <dbReference type="ARBA" id="ARBA00022842"/>
    </source>
</evidence>
<organism evidence="13 14">
    <name type="scientific">Paramicrosporidium saccamoebae</name>
    <dbReference type="NCBI Taxonomy" id="1246581"/>
    <lineage>
        <taxon>Eukaryota</taxon>
        <taxon>Fungi</taxon>
        <taxon>Fungi incertae sedis</taxon>
        <taxon>Cryptomycota</taxon>
        <taxon>Cryptomycota incertae sedis</taxon>
        <taxon>Paramicrosporidium</taxon>
    </lineage>
</organism>
<proteinExistence type="predicted"/>
<evidence type="ECO:0000256" key="11">
    <source>
        <dbReference type="ARBA" id="ARBA00023242"/>
    </source>
</evidence>
<dbReference type="Gene3D" id="1.10.150.670">
    <property type="entry name" value="Crossover junction endonuclease EME1, DNA-binding domain"/>
    <property type="match status" value="1"/>
</dbReference>
<dbReference type="InterPro" id="IPR042530">
    <property type="entry name" value="EME1/EME2_C"/>
</dbReference>
<dbReference type="AlphaFoldDB" id="A0A2H9TJB5"/>
<dbReference type="OrthoDB" id="343092at2759"/>
<dbReference type="STRING" id="1246581.A0A2H9TJB5"/>
<name>A0A2H9TJB5_9FUNG</name>
<keyword evidence="10" id="KW-0234">DNA repair</keyword>
<evidence type="ECO:0000256" key="6">
    <source>
        <dbReference type="ARBA" id="ARBA00022763"/>
    </source>
</evidence>
<dbReference type="GO" id="GO:0046872">
    <property type="term" value="F:metal ion binding"/>
    <property type="evidence" value="ECO:0007669"/>
    <property type="project" value="UniProtKB-KW"/>
</dbReference>
<keyword evidence="3" id="KW-0540">Nuclease</keyword>
<reference evidence="13 14" key="1">
    <citation type="submission" date="2016-10" db="EMBL/GenBank/DDBJ databases">
        <title>The genome of Paramicrosporidium saccamoebae is the missing link in understanding Cryptomycota and Microsporidia evolution.</title>
        <authorList>
            <person name="Quandt C.A."/>
            <person name="Beaudet D."/>
            <person name="Corsaro D."/>
            <person name="Michel R."/>
            <person name="Corradi N."/>
            <person name="James T."/>
        </authorList>
    </citation>
    <scope>NUCLEOTIDE SEQUENCE [LARGE SCALE GENOMIC DNA]</scope>
    <source>
        <strain evidence="13 14">KSL3</strain>
    </source>
</reference>
<dbReference type="Pfam" id="PF21292">
    <property type="entry name" value="EME1-MUS81_C"/>
    <property type="match status" value="1"/>
</dbReference>
<evidence type="ECO:0000256" key="5">
    <source>
        <dbReference type="ARBA" id="ARBA00022759"/>
    </source>
</evidence>
<dbReference type="GO" id="GO:0008821">
    <property type="term" value="F:crossover junction DNA endonuclease activity"/>
    <property type="evidence" value="ECO:0007669"/>
    <property type="project" value="TreeGrafter"/>
</dbReference>
<keyword evidence="9" id="KW-0233">DNA recombination</keyword>
<evidence type="ECO:0000256" key="2">
    <source>
        <dbReference type="ARBA" id="ARBA00004123"/>
    </source>
</evidence>
<comment type="caution">
    <text evidence="13">The sequence shown here is derived from an EMBL/GenBank/DDBJ whole genome shotgun (WGS) entry which is preliminary data.</text>
</comment>
<evidence type="ECO:0000256" key="9">
    <source>
        <dbReference type="ARBA" id="ARBA00023172"/>
    </source>
</evidence>
<evidence type="ECO:0000313" key="14">
    <source>
        <dbReference type="Proteomes" id="UP000240830"/>
    </source>
</evidence>
<dbReference type="EMBL" id="MTSL01000157">
    <property type="protein sequence ID" value="PJF17826.1"/>
    <property type="molecule type" value="Genomic_DNA"/>
</dbReference>
<dbReference type="PANTHER" id="PTHR21077">
    <property type="entry name" value="EME1 PROTEIN"/>
    <property type="match status" value="1"/>
</dbReference>
<protein>
    <submittedName>
        <fullName evidence="13">Uncharacterized protein</fullName>
    </submittedName>
</protein>
<keyword evidence="12" id="KW-0469">Meiosis</keyword>
<evidence type="ECO:0000256" key="1">
    <source>
        <dbReference type="ARBA" id="ARBA00001946"/>
    </source>
</evidence>
<evidence type="ECO:0000256" key="12">
    <source>
        <dbReference type="ARBA" id="ARBA00023254"/>
    </source>
</evidence>
<sequence>MLSHDEPLKASPPKRVRLGRPPRVKAEAINEICALVDDRLFLRYMSAFTKLQSTVETASVRLFAENAILWNRQLSNSTSASRSNSARSQCQTPLDSTRFVALIFDSQDIHAHIKSGGEEAVLEFLSRHQRLIPSTYDQVYFLIIGGKALSSRLASEINKEFRRAVLTGTRLVLTPTKKLPTWDELEQALWLAGLENGVRIQFLDHVDQLPDHLLEMTKCVAWEPYGHRHETGNFCVVASKRCGTTLSGTWRRILEEIGRVTPTVATAIAASFPTMDSLLRRYNESDQMQGEMLLADIPLGGNRTLGPSLSKRIYRVLTCNNPNQTAYL</sequence>